<keyword evidence="3" id="KW-1185">Reference proteome</keyword>
<reference evidence="2" key="1">
    <citation type="submission" date="2022-10" db="EMBL/GenBank/DDBJ databases">
        <title>Tapping the CABI collections for fungal endophytes: first genome assemblies for Collariella, Neodidymelliopsis, Ascochyta clinopodiicola, Didymella pomorum, Didymosphaeria variabile, Neocosmospora piperis and Neocucurbitaria cava.</title>
        <authorList>
            <person name="Hill R."/>
        </authorList>
    </citation>
    <scope>NUCLEOTIDE SEQUENCE</scope>
    <source>
        <strain evidence="2">IMI 356814</strain>
    </source>
</reference>
<dbReference type="Gene3D" id="2.130.10.30">
    <property type="entry name" value="Regulator of chromosome condensation 1/beta-lactamase-inhibitor protein II"/>
    <property type="match status" value="1"/>
</dbReference>
<protein>
    <submittedName>
        <fullName evidence="2">Uncharacterized protein</fullName>
    </submittedName>
</protein>
<gene>
    <name evidence="2" type="ORF">N0V83_006082</name>
</gene>
<keyword evidence="1" id="KW-0732">Signal</keyword>
<dbReference type="PANTHER" id="PTHR45982">
    <property type="entry name" value="REGULATOR OF CHROMOSOME CONDENSATION"/>
    <property type="match status" value="1"/>
</dbReference>
<dbReference type="PANTHER" id="PTHR45982:SF1">
    <property type="entry name" value="REGULATOR OF CHROMOSOME CONDENSATION"/>
    <property type="match status" value="1"/>
</dbReference>
<organism evidence="2 3">
    <name type="scientific">Neocucurbitaria cava</name>
    <dbReference type="NCBI Taxonomy" id="798079"/>
    <lineage>
        <taxon>Eukaryota</taxon>
        <taxon>Fungi</taxon>
        <taxon>Dikarya</taxon>
        <taxon>Ascomycota</taxon>
        <taxon>Pezizomycotina</taxon>
        <taxon>Dothideomycetes</taxon>
        <taxon>Pleosporomycetidae</taxon>
        <taxon>Pleosporales</taxon>
        <taxon>Pleosporineae</taxon>
        <taxon>Cucurbitariaceae</taxon>
        <taxon>Neocucurbitaria</taxon>
    </lineage>
</organism>
<dbReference type="AlphaFoldDB" id="A0A9W9CLM5"/>
<dbReference type="EMBL" id="JAPEUY010000010">
    <property type="protein sequence ID" value="KAJ4369000.1"/>
    <property type="molecule type" value="Genomic_DNA"/>
</dbReference>
<proteinExistence type="predicted"/>
<comment type="caution">
    <text evidence="2">The sequence shown here is derived from an EMBL/GenBank/DDBJ whole genome shotgun (WGS) entry which is preliminary data.</text>
</comment>
<sequence length="567" mass="61452">MAVTRLQAILACLTCLEPKDAVYPDEKASLLRADNTRPAAAVADDVVNTMLHTSLVGPALHMQLDSIVGAYGWKENIAKSVLEKLSLALQNAHEKLGPAMRDAYHKAWEVAKSIQGFVIEHPVIACTREITCTRFITRFFNCIPVLTLPESVLSSQMELWAFGFNSQSPSAAKTKCHPTSAATLKAEAIKVLWSSWCDAVIANQDTTGSQVIEYRGTGLTTAQKNHIVHSKDIRDTLGKDETRISFFGSAMHDGLRGYAISSEDDSATTNHIGVFATDLELAEGLQEVQSHSIHGDHKILDIQVTSGGEVLLSMTNRSTTEGQIVRVPSVAELRSHLAQHTSPDRIADPPLACFAPTQWATNASSSTILDHDGKVYTSTWDPRYSKCIGRPYEGTPSFEPVPYLSETNITKVASGGYMTAAVSSDGELFLWGQSCPGSQKELELLSGKETLSHNGSEARPDRTGVWVEGEQDEFVKCLTVYIDGEEATVYDIAVGHGHVLVAARVSGQDGGRKCALFAAGNDSRGQLGLNRKGEFAENFGEVVTLKGKWIEQIVAGGWSSFVLTTVR</sequence>
<evidence type="ECO:0000256" key="1">
    <source>
        <dbReference type="SAM" id="SignalP"/>
    </source>
</evidence>
<feature type="signal peptide" evidence="1">
    <location>
        <begin position="1"/>
        <end position="21"/>
    </location>
</feature>
<feature type="chain" id="PRO_5040986960" evidence="1">
    <location>
        <begin position="22"/>
        <end position="567"/>
    </location>
</feature>
<dbReference type="Proteomes" id="UP001140560">
    <property type="component" value="Unassembled WGS sequence"/>
</dbReference>
<dbReference type="OrthoDB" id="5370059at2759"/>
<accession>A0A9W9CLM5</accession>
<name>A0A9W9CLM5_9PLEO</name>
<evidence type="ECO:0000313" key="3">
    <source>
        <dbReference type="Proteomes" id="UP001140560"/>
    </source>
</evidence>
<dbReference type="InterPro" id="IPR009091">
    <property type="entry name" value="RCC1/BLIP-II"/>
</dbReference>
<evidence type="ECO:0000313" key="2">
    <source>
        <dbReference type="EMBL" id="KAJ4369000.1"/>
    </source>
</evidence>
<dbReference type="SUPFAM" id="SSF50985">
    <property type="entry name" value="RCC1/BLIP-II"/>
    <property type="match status" value="1"/>
</dbReference>
<dbReference type="InterPro" id="IPR051553">
    <property type="entry name" value="Ran_GTPase-activating"/>
</dbReference>